<dbReference type="STRING" id="1227499.C493_18046"/>
<gene>
    <name evidence="2" type="ORF">C493_18046</name>
</gene>
<reference evidence="2 3" key="1">
    <citation type="journal article" date="2014" name="PLoS Genet.">
        <title>Phylogenetically driven sequencing of extremely halophilic archaea reveals strategies for static and dynamic osmo-response.</title>
        <authorList>
            <person name="Becker E.A."/>
            <person name="Seitzer P.M."/>
            <person name="Tritt A."/>
            <person name="Larsen D."/>
            <person name="Krusor M."/>
            <person name="Yao A.I."/>
            <person name="Wu D."/>
            <person name="Madern D."/>
            <person name="Eisen J.A."/>
            <person name="Darling A.E."/>
            <person name="Facciotti M.T."/>
        </authorList>
    </citation>
    <scope>NUCLEOTIDE SEQUENCE [LARGE SCALE GENOMIC DNA]</scope>
    <source>
        <strain evidence="2 3">JCM 12255</strain>
    </source>
</reference>
<dbReference type="Proteomes" id="UP000011602">
    <property type="component" value="Unassembled WGS sequence"/>
</dbReference>
<name>L9WRG4_9EURY</name>
<feature type="region of interest" description="Disordered" evidence="1">
    <location>
        <begin position="37"/>
        <end position="60"/>
    </location>
</feature>
<comment type="caution">
    <text evidence="2">The sequence shown here is derived from an EMBL/GenBank/DDBJ whole genome shotgun (WGS) entry which is preliminary data.</text>
</comment>
<feature type="compositionally biased region" description="Basic and acidic residues" evidence="1">
    <location>
        <begin position="37"/>
        <end position="47"/>
    </location>
</feature>
<evidence type="ECO:0000256" key="1">
    <source>
        <dbReference type="SAM" id="MobiDB-lite"/>
    </source>
</evidence>
<dbReference type="EMBL" id="AOHZ01000084">
    <property type="protein sequence ID" value="ELY50913.1"/>
    <property type="molecule type" value="Genomic_DNA"/>
</dbReference>
<evidence type="ECO:0000313" key="3">
    <source>
        <dbReference type="Proteomes" id="UP000011602"/>
    </source>
</evidence>
<organism evidence="2 3">
    <name type="scientific">Natronolimnohabitans innermongolicus JCM 12255</name>
    <dbReference type="NCBI Taxonomy" id="1227499"/>
    <lineage>
        <taxon>Archaea</taxon>
        <taxon>Methanobacteriati</taxon>
        <taxon>Methanobacteriota</taxon>
        <taxon>Stenosarchaea group</taxon>
        <taxon>Halobacteria</taxon>
        <taxon>Halobacteriales</taxon>
        <taxon>Natrialbaceae</taxon>
        <taxon>Natronolimnohabitans</taxon>
    </lineage>
</organism>
<feature type="compositionally biased region" description="Polar residues" evidence="1">
    <location>
        <begin position="48"/>
        <end position="60"/>
    </location>
</feature>
<evidence type="ECO:0000313" key="2">
    <source>
        <dbReference type="EMBL" id="ELY50913.1"/>
    </source>
</evidence>
<sequence length="60" mass="6626">MPVVVIRIDASLDVDPTTRSQIVISHALVRWRMVAHPDAETHDERTTADCNRSSTDGGEP</sequence>
<protein>
    <submittedName>
        <fullName evidence="2">Uncharacterized protein</fullName>
    </submittedName>
</protein>
<dbReference type="AlphaFoldDB" id="L9WRG4"/>
<accession>L9WRG4</accession>
<keyword evidence="3" id="KW-1185">Reference proteome</keyword>
<proteinExistence type="predicted"/>